<dbReference type="EMBL" id="JARQZJ010000095">
    <property type="protein sequence ID" value="KAK9885454.1"/>
    <property type="molecule type" value="Genomic_DNA"/>
</dbReference>
<keyword evidence="1" id="KW-0479">Metal-binding</keyword>
<feature type="domain" description="MYND-type" evidence="6">
    <location>
        <begin position="5"/>
        <end position="41"/>
    </location>
</feature>
<dbReference type="PROSITE" id="PS50865">
    <property type="entry name" value="ZF_MYND_2"/>
    <property type="match status" value="1"/>
</dbReference>
<sequence>MSQICAICKKAAVQSCSACNSTYYCSKEHQKLHWKTHKSSCAPFKIKSDEFGKSLVAIRDIKQGEKILTKLPILIGPKSEKEIICFNCFKKIEETSNVKCILCGLKLCGKLCQNKEGHLKICDILQASKITVESCPNIYQYSIALNILIIKTTDFKKYDVIMSNYSYQEPKDNFKNIISDLLILCEKLALPTTEEELRKLFVISKRNFIDISHNKSDNIKGLYPVIPFLNQSCVPNTKQVFYEDANQLSVLATVPIKKGDILTANFSDILWGTLERQIFLKTKKFINCSCTRCADPTEMKTYAGSIYCQKCKDNLLEDDSPKVMSTNPLDIDADWACEICNHKIQAKQIVFGNKSLNREINDKNMVHPKSLEHFLFKYGEILHPTNSFSLKIKFKLIQIYGNSEEFKLSEMPEALLERKVQLCHDLLEVADYIDPGYSRFRGILLYELQSTMVMQAKKLYCKDLITKSDAEDKLRKSLDILHESCKILLAEPDFKDILQEKLESLNNMIEI</sequence>
<evidence type="ECO:0000259" key="5">
    <source>
        <dbReference type="PROSITE" id="PS50280"/>
    </source>
</evidence>
<dbReference type="PROSITE" id="PS01360">
    <property type="entry name" value="ZF_MYND_1"/>
    <property type="match status" value="1"/>
</dbReference>
<comment type="caution">
    <text evidence="7">The sequence shown here is derived from an EMBL/GenBank/DDBJ whole genome shotgun (WGS) entry which is preliminary data.</text>
</comment>
<dbReference type="SUPFAM" id="SSF82199">
    <property type="entry name" value="SET domain"/>
    <property type="match status" value="1"/>
</dbReference>
<gene>
    <name evidence="7" type="ORF">WA026_010950</name>
</gene>
<dbReference type="PANTHER" id="PTHR46455">
    <property type="entry name" value="SET AND MYND DOMAIN CONTAINING, ARTHROPOD-SPECIFIC, MEMBER 4, ISOFORM A"/>
    <property type="match status" value="1"/>
</dbReference>
<proteinExistence type="predicted"/>
<keyword evidence="3" id="KW-0862">Zinc</keyword>
<dbReference type="AlphaFoldDB" id="A0AAW1UQJ8"/>
<keyword evidence="2 4" id="KW-0863">Zinc-finger</keyword>
<dbReference type="Gene3D" id="1.10.220.160">
    <property type="match status" value="1"/>
</dbReference>
<protein>
    <recommendedName>
        <fullName evidence="9">Protein msta</fullName>
    </recommendedName>
</protein>
<dbReference type="Pfam" id="PF00856">
    <property type="entry name" value="SET"/>
    <property type="match status" value="1"/>
</dbReference>
<dbReference type="PROSITE" id="PS50280">
    <property type="entry name" value="SET"/>
    <property type="match status" value="1"/>
</dbReference>
<dbReference type="GO" id="GO:0008276">
    <property type="term" value="F:protein methyltransferase activity"/>
    <property type="evidence" value="ECO:0007669"/>
    <property type="project" value="UniProtKB-ARBA"/>
</dbReference>
<evidence type="ECO:0000256" key="1">
    <source>
        <dbReference type="ARBA" id="ARBA00022723"/>
    </source>
</evidence>
<dbReference type="GO" id="GO:0008270">
    <property type="term" value="F:zinc ion binding"/>
    <property type="evidence" value="ECO:0007669"/>
    <property type="project" value="UniProtKB-KW"/>
</dbReference>
<evidence type="ECO:0000313" key="7">
    <source>
        <dbReference type="EMBL" id="KAK9885454.1"/>
    </source>
</evidence>
<evidence type="ECO:0000256" key="3">
    <source>
        <dbReference type="ARBA" id="ARBA00022833"/>
    </source>
</evidence>
<evidence type="ECO:0000256" key="4">
    <source>
        <dbReference type="PROSITE-ProRule" id="PRU00134"/>
    </source>
</evidence>
<dbReference type="Pfam" id="PF01753">
    <property type="entry name" value="zf-MYND"/>
    <property type="match status" value="1"/>
</dbReference>
<dbReference type="PANTHER" id="PTHR46455:SF1">
    <property type="entry name" value="SET AND MYND DOMAIN CONTAINING, ARTHROPOD-SPECIFIC, MEMBER 2"/>
    <property type="match status" value="1"/>
</dbReference>
<evidence type="ECO:0000256" key="2">
    <source>
        <dbReference type="ARBA" id="ARBA00022771"/>
    </source>
</evidence>
<organism evidence="7 8">
    <name type="scientific">Henosepilachna vigintioctopunctata</name>
    <dbReference type="NCBI Taxonomy" id="420089"/>
    <lineage>
        <taxon>Eukaryota</taxon>
        <taxon>Metazoa</taxon>
        <taxon>Ecdysozoa</taxon>
        <taxon>Arthropoda</taxon>
        <taxon>Hexapoda</taxon>
        <taxon>Insecta</taxon>
        <taxon>Pterygota</taxon>
        <taxon>Neoptera</taxon>
        <taxon>Endopterygota</taxon>
        <taxon>Coleoptera</taxon>
        <taxon>Polyphaga</taxon>
        <taxon>Cucujiformia</taxon>
        <taxon>Coccinelloidea</taxon>
        <taxon>Coccinellidae</taxon>
        <taxon>Epilachninae</taxon>
        <taxon>Epilachnini</taxon>
        <taxon>Henosepilachna</taxon>
    </lineage>
</organism>
<reference evidence="7 8" key="1">
    <citation type="submission" date="2023-03" db="EMBL/GenBank/DDBJ databases">
        <title>Genome insight into feeding habits of ladybird beetles.</title>
        <authorList>
            <person name="Li H.-S."/>
            <person name="Huang Y.-H."/>
            <person name="Pang H."/>
        </authorList>
    </citation>
    <scope>NUCLEOTIDE SEQUENCE [LARGE SCALE GENOMIC DNA]</scope>
    <source>
        <strain evidence="7">SYSU_2023b</strain>
        <tissue evidence="7">Whole body</tissue>
    </source>
</reference>
<dbReference type="Gene3D" id="6.10.140.2220">
    <property type="match status" value="2"/>
</dbReference>
<dbReference type="CDD" id="cd20071">
    <property type="entry name" value="SET_SMYD"/>
    <property type="match status" value="1"/>
</dbReference>
<dbReference type="GO" id="GO:0008757">
    <property type="term" value="F:S-adenosylmethionine-dependent methyltransferase activity"/>
    <property type="evidence" value="ECO:0007669"/>
    <property type="project" value="UniProtKB-ARBA"/>
</dbReference>
<dbReference type="InterPro" id="IPR053010">
    <property type="entry name" value="SET_SmydA-8"/>
</dbReference>
<dbReference type="InterPro" id="IPR002893">
    <property type="entry name" value="Znf_MYND"/>
</dbReference>
<dbReference type="Gene3D" id="2.170.270.10">
    <property type="entry name" value="SET domain"/>
    <property type="match status" value="1"/>
</dbReference>
<dbReference type="Proteomes" id="UP001431783">
    <property type="component" value="Unassembled WGS sequence"/>
</dbReference>
<dbReference type="GO" id="GO:0008170">
    <property type="term" value="F:N-methyltransferase activity"/>
    <property type="evidence" value="ECO:0007669"/>
    <property type="project" value="UniProtKB-ARBA"/>
</dbReference>
<dbReference type="InterPro" id="IPR001214">
    <property type="entry name" value="SET_dom"/>
</dbReference>
<keyword evidence="8" id="KW-1185">Reference proteome</keyword>
<name>A0AAW1UQJ8_9CUCU</name>
<dbReference type="SUPFAM" id="SSF144232">
    <property type="entry name" value="HIT/MYND zinc finger-like"/>
    <property type="match status" value="1"/>
</dbReference>
<accession>A0AAW1UQJ8</accession>
<dbReference type="InterPro" id="IPR046341">
    <property type="entry name" value="SET_dom_sf"/>
</dbReference>
<evidence type="ECO:0008006" key="9">
    <source>
        <dbReference type="Google" id="ProtNLM"/>
    </source>
</evidence>
<evidence type="ECO:0000259" key="6">
    <source>
        <dbReference type="PROSITE" id="PS50865"/>
    </source>
</evidence>
<evidence type="ECO:0000313" key="8">
    <source>
        <dbReference type="Proteomes" id="UP001431783"/>
    </source>
</evidence>
<feature type="domain" description="SET" evidence="5">
    <location>
        <begin position="42"/>
        <end position="267"/>
    </location>
</feature>